<evidence type="ECO:0000259" key="2">
    <source>
        <dbReference type="Pfam" id="PF07859"/>
    </source>
</evidence>
<organism evidence="3 4">
    <name type="scientific">Nonomuraea antimicrobica</name>
    <dbReference type="NCBI Taxonomy" id="561173"/>
    <lineage>
        <taxon>Bacteria</taxon>
        <taxon>Bacillati</taxon>
        <taxon>Actinomycetota</taxon>
        <taxon>Actinomycetes</taxon>
        <taxon>Streptosporangiales</taxon>
        <taxon>Streptosporangiaceae</taxon>
        <taxon>Nonomuraea</taxon>
    </lineage>
</organism>
<name>A0ABP7BA93_9ACTN</name>
<keyword evidence="4" id="KW-1185">Reference proteome</keyword>
<sequence>MSRVRPPYDPELAACLETAGLASALDLGLDRIAEIRANTPSFGRPIEEIVSATGLEHVELTVPGPEGAPEVTLSVVRRPDAAQATPCVYYIHGGGMIIGDRFLGAEAFPLWIERFGVTVVTVEYRLAPEHPHPAPVEDCYAGLAWVAEHAAELGIDAQRILVMGGSAGGGLAAAVALLARDRGGPHLIGQLLLCPMLDDRDQTVSTLQYDDVLIWSRQHNVIGWTALLGDAKGTAGVSPYAAPARATDLSGLPPAFIDVGSAEVFRDEDVDYASRIWAAGGRCELHVWAGGFHGFGQFAHTTISRAAHEAVLSWMSRILGS</sequence>
<dbReference type="InterPro" id="IPR013094">
    <property type="entry name" value="AB_hydrolase_3"/>
</dbReference>
<dbReference type="Proteomes" id="UP001500902">
    <property type="component" value="Unassembled WGS sequence"/>
</dbReference>
<evidence type="ECO:0000256" key="1">
    <source>
        <dbReference type="ARBA" id="ARBA00022801"/>
    </source>
</evidence>
<dbReference type="EMBL" id="BAAAZP010000027">
    <property type="protein sequence ID" value="GAA3654488.1"/>
    <property type="molecule type" value="Genomic_DNA"/>
</dbReference>
<dbReference type="Pfam" id="PF07859">
    <property type="entry name" value="Abhydrolase_3"/>
    <property type="match status" value="1"/>
</dbReference>
<dbReference type="GO" id="GO:0016787">
    <property type="term" value="F:hydrolase activity"/>
    <property type="evidence" value="ECO:0007669"/>
    <property type="project" value="UniProtKB-KW"/>
</dbReference>
<evidence type="ECO:0000313" key="3">
    <source>
        <dbReference type="EMBL" id="GAA3654488.1"/>
    </source>
</evidence>
<feature type="domain" description="Alpha/beta hydrolase fold-3" evidence="2">
    <location>
        <begin position="88"/>
        <end position="295"/>
    </location>
</feature>
<comment type="caution">
    <text evidence="3">The sequence shown here is derived from an EMBL/GenBank/DDBJ whole genome shotgun (WGS) entry which is preliminary data.</text>
</comment>
<dbReference type="Gene3D" id="3.40.50.1820">
    <property type="entry name" value="alpha/beta hydrolase"/>
    <property type="match status" value="1"/>
</dbReference>
<gene>
    <name evidence="3" type="ORF">GCM10022224_016810</name>
</gene>
<dbReference type="PANTHER" id="PTHR48081">
    <property type="entry name" value="AB HYDROLASE SUPERFAMILY PROTEIN C4A8.06C"/>
    <property type="match status" value="1"/>
</dbReference>
<dbReference type="PANTHER" id="PTHR48081:SF8">
    <property type="entry name" value="ALPHA_BETA HYDROLASE FOLD-3 DOMAIN-CONTAINING PROTEIN-RELATED"/>
    <property type="match status" value="1"/>
</dbReference>
<keyword evidence="1 3" id="KW-0378">Hydrolase</keyword>
<accession>A0ABP7BA93</accession>
<proteinExistence type="predicted"/>
<protein>
    <submittedName>
        <fullName evidence="3">Alpha/beta hydrolase</fullName>
    </submittedName>
</protein>
<dbReference type="InterPro" id="IPR029058">
    <property type="entry name" value="AB_hydrolase_fold"/>
</dbReference>
<dbReference type="RefSeq" id="WP_344874705.1">
    <property type="nucleotide sequence ID" value="NZ_BAAAZP010000027.1"/>
</dbReference>
<dbReference type="InterPro" id="IPR050300">
    <property type="entry name" value="GDXG_lipolytic_enzyme"/>
</dbReference>
<evidence type="ECO:0000313" key="4">
    <source>
        <dbReference type="Proteomes" id="UP001500902"/>
    </source>
</evidence>
<reference evidence="4" key="1">
    <citation type="journal article" date="2019" name="Int. J. Syst. Evol. Microbiol.">
        <title>The Global Catalogue of Microorganisms (GCM) 10K type strain sequencing project: providing services to taxonomists for standard genome sequencing and annotation.</title>
        <authorList>
            <consortium name="The Broad Institute Genomics Platform"/>
            <consortium name="The Broad Institute Genome Sequencing Center for Infectious Disease"/>
            <person name="Wu L."/>
            <person name="Ma J."/>
        </authorList>
    </citation>
    <scope>NUCLEOTIDE SEQUENCE [LARGE SCALE GENOMIC DNA]</scope>
    <source>
        <strain evidence="4">JCM 16904</strain>
    </source>
</reference>
<dbReference type="SUPFAM" id="SSF53474">
    <property type="entry name" value="alpha/beta-Hydrolases"/>
    <property type="match status" value="1"/>
</dbReference>